<name>B8R4I1_9MYCO</name>
<dbReference type="PANTHER" id="PTHR10907:SF47">
    <property type="entry name" value="REGUCALCIN"/>
    <property type="match status" value="1"/>
</dbReference>
<evidence type="ECO:0000256" key="2">
    <source>
        <dbReference type="PIRSR" id="PIRSR605511-1"/>
    </source>
</evidence>
<dbReference type="GO" id="GO:0005509">
    <property type="term" value="F:calcium ion binding"/>
    <property type="evidence" value="ECO:0007669"/>
    <property type="project" value="TreeGrafter"/>
</dbReference>
<dbReference type="SUPFAM" id="SSF63829">
    <property type="entry name" value="Calcium-dependent phosphotriesterase"/>
    <property type="match status" value="1"/>
</dbReference>
<dbReference type="Pfam" id="PF08450">
    <property type="entry name" value="SGL"/>
    <property type="match status" value="1"/>
</dbReference>
<evidence type="ECO:0000256" key="3">
    <source>
        <dbReference type="PIRSR" id="PIRSR605511-2"/>
    </source>
</evidence>
<sequence>MGQLHTVDFVTRATSCFPVPTTLGAAVPRTDAAGYIAAIAEGFGTITADGSLTVTTPLLSTGSRMNDAKCDAAGRLWAGSCALDFAAAAGQVHVLDADLAATTVLDGFTLPNGMGWSPTSDRFYLVDSICRTISVWDYDLASAQLTNKRTFTPFADDAGLPDGLCIDTDGFLWVAMWGGHQIIVLSPDGDRIRSIPLPVAQPTSCAFAGTNRDVLIVTSARDNLGANATPADGSVLAIYDTGSQGTPVPYFGG</sequence>
<feature type="binding site" evidence="3">
    <location>
        <position position="162"/>
    </location>
    <ligand>
        <name>a divalent metal cation</name>
        <dbReference type="ChEBI" id="CHEBI:60240"/>
    </ligand>
</feature>
<evidence type="ECO:0000259" key="4">
    <source>
        <dbReference type="Pfam" id="PF08450"/>
    </source>
</evidence>
<dbReference type="InterPro" id="IPR013658">
    <property type="entry name" value="SGL"/>
</dbReference>
<protein>
    <recommendedName>
        <fullName evidence="4">SMP-30/Gluconolactonase/LRE-like region domain-containing protein</fullName>
    </recommendedName>
</protein>
<feature type="binding site" evidence="3">
    <location>
        <position position="84"/>
    </location>
    <ligand>
        <name>substrate</name>
    </ligand>
</feature>
<feature type="binding site" evidence="3">
    <location>
        <position position="66"/>
    </location>
    <ligand>
        <name>substrate</name>
    </ligand>
</feature>
<keyword evidence="3" id="KW-0479">Metal-binding</keyword>
<feature type="binding site" evidence="3">
    <location>
        <position position="64"/>
    </location>
    <ligand>
        <name>substrate</name>
    </ligand>
</feature>
<dbReference type="PRINTS" id="PR01790">
    <property type="entry name" value="SMP30FAMILY"/>
</dbReference>
<comment type="similarity">
    <text evidence="1">Belongs to the SMP-30/CGR1 family.</text>
</comment>
<dbReference type="GO" id="GO:0019853">
    <property type="term" value="P:L-ascorbic acid biosynthetic process"/>
    <property type="evidence" value="ECO:0007669"/>
    <property type="project" value="TreeGrafter"/>
</dbReference>
<feature type="active site" description="Proton donor/acceptor" evidence="2">
    <location>
        <position position="162"/>
    </location>
</feature>
<dbReference type="InterPro" id="IPR005511">
    <property type="entry name" value="SMP-30"/>
</dbReference>
<accession>B8R4I1</accession>
<dbReference type="GO" id="GO:0004341">
    <property type="term" value="F:gluconolactonase activity"/>
    <property type="evidence" value="ECO:0007669"/>
    <property type="project" value="TreeGrafter"/>
</dbReference>
<feature type="binding site" evidence="3">
    <location>
        <position position="112"/>
    </location>
    <ligand>
        <name>a divalent metal cation</name>
        <dbReference type="ChEBI" id="CHEBI:60240"/>
    </ligand>
</feature>
<dbReference type="Gene3D" id="2.120.10.30">
    <property type="entry name" value="TolB, C-terminal domain"/>
    <property type="match status" value="1"/>
</dbReference>
<dbReference type="EMBL" id="EU851876">
    <property type="protein sequence ID" value="ACL11811.1"/>
    <property type="molecule type" value="Genomic_DNA"/>
</dbReference>
<proteinExistence type="inferred from homology"/>
<evidence type="ECO:0000313" key="5">
    <source>
        <dbReference type="EMBL" id="ACL11811.1"/>
    </source>
</evidence>
<reference evidence="5" key="1">
    <citation type="journal article" date="2009" name="Biochem. J.">
        <title>Characterization of the phenylurea hydrolases A and B: founding members of a novel amidohydrolase subgroup.</title>
        <authorList>
            <person name="Khurana J.L."/>
            <person name="Jackson C.J."/>
            <person name="Scott C."/>
            <person name="Pandey G."/>
            <person name="Horne I."/>
            <person name="Russell R.J."/>
            <person name="Herlt A."/>
            <person name="Easton C.J."/>
            <person name="Oakeshott J.G."/>
        </authorList>
    </citation>
    <scope>NUCLEOTIDE SEQUENCE</scope>
    <source>
        <strain evidence="5">JK1</strain>
    </source>
</reference>
<organism evidence="5">
    <name type="scientific">Mycolicibacterium brisbanense</name>
    <dbReference type="NCBI Taxonomy" id="146020"/>
    <lineage>
        <taxon>Bacteria</taxon>
        <taxon>Bacillati</taxon>
        <taxon>Actinomycetota</taxon>
        <taxon>Actinomycetes</taxon>
        <taxon>Mycobacteriales</taxon>
        <taxon>Mycobacteriaceae</taxon>
        <taxon>Mycolicibacterium</taxon>
    </lineage>
</organism>
<evidence type="ECO:0000256" key="1">
    <source>
        <dbReference type="ARBA" id="ARBA00008853"/>
    </source>
</evidence>
<keyword evidence="3" id="KW-0862">Zinc</keyword>
<comment type="cofactor">
    <cofactor evidence="3">
        <name>Zn(2+)</name>
        <dbReference type="ChEBI" id="CHEBI:29105"/>
    </cofactor>
    <text evidence="3">Binds 1 divalent metal cation per subunit.</text>
</comment>
<dbReference type="InterPro" id="IPR011042">
    <property type="entry name" value="6-blade_b-propeller_TolB-like"/>
</dbReference>
<dbReference type="PANTHER" id="PTHR10907">
    <property type="entry name" value="REGUCALCIN"/>
    <property type="match status" value="1"/>
</dbReference>
<feature type="domain" description="SMP-30/Gluconolactonase/LRE-like region" evidence="4">
    <location>
        <begin position="2"/>
        <end position="221"/>
    </location>
</feature>
<dbReference type="AlphaFoldDB" id="B8R4I1"/>